<dbReference type="PATRIC" id="fig|742738.3.peg.2025"/>
<dbReference type="InterPro" id="IPR019926">
    <property type="entry name" value="Ribosomal_uL3_CS"/>
</dbReference>
<protein>
    <recommendedName>
        <fullName evidence="6 7">Large ribosomal subunit protein uL3</fullName>
    </recommendedName>
</protein>
<evidence type="ECO:0000256" key="8">
    <source>
        <dbReference type="RuleBase" id="RU003905"/>
    </source>
</evidence>
<evidence type="ECO:0000256" key="7">
    <source>
        <dbReference type="HAMAP-Rule" id="MF_01325"/>
    </source>
</evidence>
<organism evidence="11 12">
    <name type="scientific">Flavonifractor plautii 1_3_50AFAA</name>
    <dbReference type="NCBI Taxonomy" id="742738"/>
    <lineage>
        <taxon>Bacteria</taxon>
        <taxon>Bacillati</taxon>
        <taxon>Bacillota</taxon>
        <taxon>Clostridia</taxon>
        <taxon>Eubacteriales</taxon>
        <taxon>Oscillospiraceae</taxon>
        <taxon>Flavonifractor</taxon>
    </lineage>
</organism>
<comment type="function">
    <text evidence="7 9">One of the primary rRNA binding proteins, it binds directly near the 3'-end of the 23S rRNA, where it nucleates assembly of the 50S subunit.</text>
</comment>
<dbReference type="Gene3D" id="2.40.30.10">
    <property type="entry name" value="Translation factors"/>
    <property type="match status" value="1"/>
</dbReference>
<dbReference type="Proteomes" id="UP000029585">
    <property type="component" value="Unassembled WGS sequence"/>
</dbReference>
<evidence type="ECO:0000256" key="10">
    <source>
        <dbReference type="SAM" id="MobiDB-lite"/>
    </source>
</evidence>
<dbReference type="InterPro" id="IPR000597">
    <property type="entry name" value="Ribosomal_uL3"/>
</dbReference>
<evidence type="ECO:0000313" key="12">
    <source>
        <dbReference type="Proteomes" id="UP000029585"/>
    </source>
</evidence>
<evidence type="ECO:0000313" key="11">
    <source>
        <dbReference type="EMBL" id="KGF55379.1"/>
    </source>
</evidence>
<evidence type="ECO:0000256" key="9">
    <source>
        <dbReference type="RuleBase" id="RU003906"/>
    </source>
</evidence>
<proteinExistence type="inferred from homology"/>
<keyword evidence="12" id="KW-1185">Reference proteome</keyword>
<evidence type="ECO:0000256" key="4">
    <source>
        <dbReference type="ARBA" id="ARBA00022980"/>
    </source>
</evidence>
<feature type="region of interest" description="Disordered" evidence="10">
    <location>
        <begin position="217"/>
        <end position="241"/>
    </location>
</feature>
<evidence type="ECO:0000256" key="5">
    <source>
        <dbReference type="ARBA" id="ARBA00023274"/>
    </source>
</evidence>
<dbReference type="HOGENOM" id="CLU_044142_4_1_9"/>
<dbReference type="AlphaFoldDB" id="A0A096DD15"/>
<dbReference type="FunFam" id="2.40.30.10:FF:000004">
    <property type="entry name" value="50S ribosomal protein L3"/>
    <property type="match status" value="1"/>
</dbReference>
<reference evidence="11 12" key="1">
    <citation type="submission" date="2011-08" db="EMBL/GenBank/DDBJ databases">
        <title>The Genome Sequence of Clostridium orbiscindens 1_3_50AFAA.</title>
        <authorList>
            <consortium name="The Broad Institute Genome Sequencing Platform"/>
            <person name="Earl A."/>
            <person name="Ward D."/>
            <person name="Feldgarden M."/>
            <person name="Gevers D."/>
            <person name="Daigneault M."/>
            <person name="Strauss J."/>
            <person name="Allen-Vercoe E."/>
            <person name="Young S.K."/>
            <person name="Zeng Q."/>
            <person name="Gargeya S."/>
            <person name="Fitzgerald M."/>
            <person name="Haas B."/>
            <person name="Abouelleil A."/>
            <person name="Alvarado L."/>
            <person name="Arachchi H.M."/>
            <person name="Berlin A."/>
            <person name="Brown A."/>
            <person name="Chapman S.B."/>
            <person name="Chen Z."/>
            <person name="Dunbar C."/>
            <person name="Freedman E."/>
            <person name="Gearin G."/>
            <person name="Gellesch M."/>
            <person name="Goldberg J."/>
            <person name="Griggs A."/>
            <person name="Gujja S."/>
            <person name="Heiman D."/>
            <person name="Howarth C."/>
            <person name="Larson L."/>
            <person name="Lui A."/>
            <person name="MacDonald P.J.P."/>
            <person name="Montmayeur A."/>
            <person name="Murphy C."/>
            <person name="Neiman D."/>
            <person name="Pearson M."/>
            <person name="Priest M."/>
            <person name="Roberts A."/>
            <person name="Saif S."/>
            <person name="Shea T."/>
            <person name="Shenoy N."/>
            <person name="Sisk P."/>
            <person name="Stolte C."/>
            <person name="Sykes S."/>
            <person name="Wortman J."/>
            <person name="Nusbaum C."/>
            <person name="Birren B."/>
        </authorList>
    </citation>
    <scope>NUCLEOTIDE SEQUENCE [LARGE SCALE GENOMIC DNA]</scope>
    <source>
        <strain evidence="11 12">1_3_50AFAA</strain>
    </source>
</reference>
<dbReference type="GO" id="GO:0019843">
    <property type="term" value="F:rRNA binding"/>
    <property type="evidence" value="ECO:0007669"/>
    <property type="project" value="UniProtKB-UniRule"/>
</dbReference>
<comment type="similarity">
    <text evidence="1 7 8">Belongs to the universal ribosomal protein uL3 family.</text>
</comment>
<keyword evidence="3 7" id="KW-0694">RNA-binding</keyword>
<comment type="subunit">
    <text evidence="7 9">Part of the 50S ribosomal subunit. Forms a cluster with proteins L14 and L19.</text>
</comment>
<dbReference type="GeneID" id="63971574"/>
<evidence type="ECO:0000256" key="1">
    <source>
        <dbReference type="ARBA" id="ARBA00006540"/>
    </source>
</evidence>
<evidence type="ECO:0000256" key="3">
    <source>
        <dbReference type="ARBA" id="ARBA00022884"/>
    </source>
</evidence>
<dbReference type="InterPro" id="IPR019927">
    <property type="entry name" value="Ribosomal_uL3_bac/org-type"/>
</dbReference>
<dbReference type="Pfam" id="PF00297">
    <property type="entry name" value="Ribosomal_L3"/>
    <property type="match status" value="1"/>
</dbReference>
<dbReference type="GO" id="GO:0022625">
    <property type="term" value="C:cytosolic large ribosomal subunit"/>
    <property type="evidence" value="ECO:0007669"/>
    <property type="project" value="TreeGrafter"/>
</dbReference>
<dbReference type="HAMAP" id="MF_01325_B">
    <property type="entry name" value="Ribosomal_uL3_B"/>
    <property type="match status" value="1"/>
</dbReference>
<dbReference type="NCBIfam" id="TIGR03625">
    <property type="entry name" value="L3_bact"/>
    <property type="match status" value="1"/>
</dbReference>
<dbReference type="GO" id="GO:0006412">
    <property type="term" value="P:translation"/>
    <property type="evidence" value="ECO:0007669"/>
    <property type="project" value="UniProtKB-UniRule"/>
</dbReference>
<keyword evidence="2 7" id="KW-0699">rRNA-binding</keyword>
<name>A0A096DD15_FLAPL</name>
<accession>A0A096DD15</accession>
<gene>
    <name evidence="7" type="primary">rplC</name>
    <name evidence="11" type="ORF">HMPREF9460_01972</name>
</gene>
<dbReference type="EMBL" id="ADLO01000058">
    <property type="protein sequence ID" value="KGF55379.1"/>
    <property type="molecule type" value="Genomic_DNA"/>
</dbReference>
<dbReference type="SUPFAM" id="SSF50447">
    <property type="entry name" value="Translation proteins"/>
    <property type="match status" value="1"/>
</dbReference>
<sequence>MEKAIIGKKIGMTQIFDADGKVIPVTVIEAGPCTVVQKKTEEKDGYNAVQLGYGDVAERKLTKPELGHLKKAGDARKKTLKEFKLAKAAEMNVGDEVKVDVFAEGDRVDVTGISKGHGYQGVIKRHGAHRLKETHGSGPVVRHAGSMGANSDPSRIFKGKIGAGQMGNEQVTVLNLDVVKVDAELGILAVRGAIPGPKGGIVYLRNSVINVKEKGAAAGISSNPQKASARVNPQKASARNK</sequence>
<dbReference type="PANTHER" id="PTHR11229">
    <property type="entry name" value="50S RIBOSOMAL PROTEIN L3"/>
    <property type="match status" value="1"/>
</dbReference>
<comment type="caution">
    <text evidence="11">The sequence shown here is derived from an EMBL/GenBank/DDBJ whole genome shotgun (WGS) entry which is preliminary data.</text>
</comment>
<evidence type="ECO:0000256" key="6">
    <source>
        <dbReference type="ARBA" id="ARBA00035243"/>
    </source>
</evidence>
<keyword evidence="4 7" id="KW-0689">Ribosomal protein</keyword>
<dbReference type="PANTHER" id="PTHR11229:SF16">
    <property type="entry name" value="LARGE RIBOSOMAL SUBUNIT PROTEIN UL3C"/>
    <property type="match status" value="1"/>
</dbReference>
<dbReference type="GO" id="GO:0003735">
    <property type="term" value="F:structural constituent of ribosome"/>
    <property type="evidence" value="ECO:0007669"/>
    <property type="project" value="UniProtKB-UniRule"/>
</dbReference>
<dbReference type="RefSeq" id="WP_007494663.1">
    <property type="nucleotide sequence ID" value="NZ_KN174163.1"/>
</dbReference>
<dbReference type="InterPro" id="IPR009000">
    <property type="entry name" value="Transl_B-barrel_sf"/>
</dbReference>
<dbReference type="PROSITE" id="PS00474">
    <property type="entry name" value="RIBOSOMAL_L3"/>
    <property type="match status" value="1"/>
</dbReference>
<dbReference type="Gene3D" id="3.30.160.810">
    <property type="match status" value="1"/>
</dbReference>
<dbReference type="eggNOG" id="COG0087">
    <property type="taxonomic scope" value="Bacteria"/>
</dbReference>
<keyword evidence="5 7" id="KW-0687">Ribonucleoprotein</keyword>
<evidence type="ECO:0000256" key="2">
    <source>
        <dbReference type="ARBA" id="ARBA00022730"/>
    </source>
</evidence>
<dbReference type="FunFam" id="3.30.160.810:FF:000001">
    <property type="entry name" value="50S ribosomal protein L3"/>
    <property type="match status" value="1"/>
</dbReference>